<dbReference type="RefSeq" id="WP_377177954.1">
    <property type="nucleotide sequence ID" value="NZ_JBHUJB010000035.1"/>
</dbReference>
<comment type="caution">
    <text evidence="2">The sequence shown here is derived from an EMBL/GenBank/DDBJ whole genome shotgun (WGS) entry which is preliminary data.</text>
</comment>
<accession>A0ABW4ZAP6</accession>
<dbReference type="InterPro" id="IPR002881">
    <property type="entry name" value="DUF58"/>
</dbReference>
<reference evidence="3" key="1">
    <citation type="journal article" date="2019" name="Int. J. Syst. Evol. Microbiol.">
        <title>The Global Catalogue of Microorganisms (GCM) 10K type strain sequencing project: providing services to taxonomists for standard genome sequencing and annotation.</title>
        <authorList>
            <consortium name="The Broad Institute Genomics Platform"/>
            <consortium name="The Broad Institute Genome Sequencing Center for Infectious Disease"/>
            <person name="Wu L."/>
            <person name="Ma J."/>
        </authorList>
    </citation>
    <scope>NUCLEOTIDE SEQUENCE [LARGE SCALE GENOMIC DNA]</scope>
    <source>
        <strain evidence="3">CCUG 57942</strain>
    </source>
</reference>
<dbReference type="PANTHER" id="PTHR33608">
    <property type="entry name" value="BLL2464 PROTEIN"/>
    <property type="match status" value="1"/>
</dbReference>
<evidence type="ECO:0000313" key="2">
    <source>
        <dbReference type="EMBL" id="MFD2158916.1"/>
    </source>
</evidence>
<dbReference type="PANTHER" id="PTHR33608:SF6">
    <property type="entry name" value="BLL2464 PROTEIN"/>
    <property type="match status" value="1"/>
</dbReference>
<proteinExistence type="predicted"/>
<protein>
    <submittedName>
        <fullName evidence="2">DUF58 domain-containing protein</fullName>
    </submittedName>
</protein>
<name>A0ABW4ZAP6_9BACT</name>
<feature type="domain" description="DUF58" evidence="1">
    <location>
        <begin position="52"/>
        <end position="253"/>
    </location>
</feature>
<gene>
    <name evidence="2" type="ORF">ACFSW8_08410</name>
</gene>
<keyword evidence="3" id="KW-1185">Reference proteome</keyword>
<dbReference type="Pfam" id="PF01882">
    <property type="entry name" value="DUF58"/>
    <property type="match status" value="1"/>
</dbReference>
<dbReference type="EMBL" id="JBHUJB010000035">
    <property type="protein sequence ID" value="MFD2158916.1"/>
    <property type="molecule type" value="Genomic_DNA"/>
</dbReference>
<evidence type="ECO:0000313" key="3">
    <source>
        <dbReference type="Proteomes" id="UP001597389"/>
    </source>
</evidence>
<sequence>MGVELVQAVQARVCAEACLSRLGLPLNARVWRGQAGEFAGAGVGSSIDFQDHRSYVPGDDPRHINWQAYARTGQYTMKLYREEVRPVVDLMLDVTESMFFDDEKARRVAEVFLFIGLSAMSSGASLSIHLVSGNEVRGIEMESLSNGQWYTIARELSEASQGAVPMVERVALRSNAIRVWVSDCLFEGDPAPIFRQLSARHGSLILLCPHSRRESTPEWSGNYEFVDVEKGTRHSHTMDVQAVMAYKSAYAKHFDVWQEAARRYQSCFARVPSDGALFEALSQEAVGRGGLVLK</sequence>
<organism evidence="2 3">
    <name type="scientific">Rubritalea tangerina</name>
    <dbReference type="NCBI Taxonomy" id="430798"/>
    <lineage>
        <taxon>Bacteria</taxon>
        <taxon>Pseudomonadati</taxon>
        <taxon>Verrucomicrobiota</taxon>
        <taxon>Verrucomicrobiia</taxon>
        <taxon>Verrucomicrobiales</taxon>
        <taxon>Rubritaleaceae</taxon>
        <taxon>Rubritalea</taxon>
    </lineage>
</organism>
<dbReference type="Proteomes" id="UP001597389">
    <property type="component" value="Unassembled WGS sequence"/>
</dbReference>
<evidence type="ECO:0000259" key="1">
    <source>
        <dbReference type="Pfam" id="PF01882"/>
    </source>
</evidence>